<dbReference type="EMBL" id="JAACYA010000001">
    <property type="protein sequence ID" value="MBK3331976.1"/>
    <property type="molecule type" value="Genomic_DNA"/>
</dbReference>
<keyword evidence="3" id="KW-1185">Reference proteome</keyword>
<name>A0ABS1GGH9_9AQUI</name>
<gene>
    <name evidence="2" type="primary">cas5b</name>
    <name evidence="2" type="ORF">GWK41_02700</name>
</gene>
<proteinExistence type="predicted"/>
<dbReference type="NCBIfam" id="TIGR02592">
    <property type="entry name" value="cas_Cas5h"/>
    <property type="match status" value="1"/>
</dbReference>
<sequence length="230" mass="26430">MKVIIFDIWGEFGHFKKFYTTSSPLTFSVPPPTAVFGMLGAILGFGKDEYLNYINADNTKIGIQILNPIKKIRMSINLIDTKNSGSFHLIKNRTQIKTEFLKNPAYRIYVHHYDEKIFNKLIDHIKNKKTHYTVSLGLANLIANFEFQGVYEAAALESATEVITTIPEEYVESIEISEGKKYFKEKMPINMKPDRKPTAYKNIIMETQGKTLNGKFKNCYWVNNQTIALI</sequence>
<organism evidence="2 3">
    <name type="scientific">Persephonella atlantica</name>
    <dbReference type="NCBI Taxonomy" id="2699429"/>
    <lineage>
        <taxon>Bacteria</taxon>
        <taxon>Pseudomonadati</taxon>
        <taxon>Aquificota</taxon>
        <taxon>Aquificia</taxon>
        <taxon>Aquificales</taxon>
        <taxon>Hydrogenothermaceae</taxon>
        <taxon>Persephonella</taxon>
    </lineage>
</organism>
<evidence type="ECO:0000313" key="2">
    <source>
        <dbReference type="EMBL" id="MBK3331976.1"/>
    </source>
</evidence>
<dbReference type="InterPro" id="IPR013422">
    <property type="entry name" value="CRISPR-assoc_prot_Cas5_N"/>
</dbReference>
<evidence type="ECO:0000256" key="1">
    <source>
        <dbReference type="ARBA" id="ARBA00023118"/>
    </source>
</evidence>
<dbReference type="RefSeq" id="WP_200673371.1">
    <property type="nucleotide sequence ID" value="NZ_JAACYA010000001.1"/>
</dbReference>
<dbReference type="NCBIfam" id="TIGR02593">
    <property type="entry name" value="CRISPR_cas5"/>
    <property type="match status" value="1"/>
</dbReference>
<reference evidence="2 3" key="1">
    <citation type="journal article" date="2021" name="Syst. Appl. Microbiol.">
        <title>Persephonella atlantica sp. nov.: How to adapt to physico-chemical gradients in high temperature hydrothermal habitats.</title>
        <authorList>
            <person name="Francois D.X."/>
            <person name="Godfroy A."/>
            <person name="Mathien C."/>
            <person name="Aube J."/>
            <person name="Cathalot C."/>
            <person name="Lesongeur F."/>
            <person name="L'Haridon S."/>
            <person name="Philippon X."/>
            <person name="Roussel E.G."/>
        </authorList>
    </citation>
    <scope>NUCLEOTIDE SEQUENCE [LARGE SCALE GENOMIC DNA]</scope>
    <source>
        <strain evidence="2 3">MO1340</strain>
    </source>
</reference>
<keyword evidence="1" id="KW-0051">Antiviral defense</keyword>
<dbReference type="Gene3D" id="3.30.70.2660">
    <property type="match status" value="1"/>
</dbReference>
<dbReference type="InterPro" id="IPR021124">
    <property type="entry name" value="CRISPR-assoc_prot_Cas5"/>
</dbReference>
<protein>
    <submittedName>
        <fullName evidence="2">Type I-B CRISPR-associated protein Cas5</fullName>
    </submittedName>
</protein>
<comment type="caution">
    <text evidence="2">The sequence shown here is derived from an EMBL/GenBank/DDBJ whole genome shotgun (WGS) entry which is preliminary data.</text>
</comment>
<evidence type="ECO:0000313" key="3">
    <source>
        <dbReference type="Proteomes" id="UP000772812"/>
    </source>
</evidence>
<dbReference type="Pfam" id="PF09704">
    <property type="entry name" value="Cas_Cas5d"/>
    <property type="match status" value="1"/>
</dbReference>
<dbReference type="InterPro" id="IPR013421">
    <property type="entry name" value="CRISPR-assoc_prot_Cas5_HALMA"/>
</dbReference>
<accession>A0ABS1GGH9</accession>
<dbReference type="Proteomes" id="UP000772812">
    <property type="component" value="Unassembled WGS sequence"/>
</dbReference>